<dbReference type="Proteomes" id="UP000887116">
    <property type="component" value="Unassembled WGS sequence"/>
</dbReference>
<evidence type="ECO:0000256" key="4">
    <source>
        <dbReference type="ARBA" id="ARBA00022829"/>
    </source>
</evidence>
<feature type="region of interest" description="Disordered" evidence="5">
    <location>
        <begin position="1394"/>
        <end position="1483"/>
    </location>
</feature>
<dbReference type="OrthoDB" id="10255632at2759"/>
<dbReference type="Pfam" id="PF03568">
    <property type="entry name" value="Separin_C"/>
    <property type="match status" value="2"/>
</dbReference>
<comment type="catalytic activity">
    <reaction evidence="1">
        <text>All bonds known to be hydrolyzed by this endopeptidase have arginine in P1 and an acidic residue in P4. P6 is often occupied by an acidic residue or by a hydroxy-amino-acid residue, the phosphorylation of which enhances cleavage.</text>
        <dbReference type="EC" id="3.4.22.49"/>
    </reaction>
</comment>
<evidence type="ECO:0000313" key="7">
    <source>
        <dbReference type="EMBL" id="GFQ72552.1"/>
    </source>
</evidence>
<dbReference type="GO" id="GO:0006508">
    <property type="term" value="P:proteolysis"/>
    <property type="evidence" value="ECO:0007669"/>
    <property type="project" value="InterPro"/>
</dbReference>
<accession>A0A8X6F817</accession>
<organism evidence="7 8">
    <name type="scientific">Trichonephila clavata</name>
    <name type="common">Joro spider</name>
    <name type="synonym">Nephila clavata</name>
    <dbReference type="NCBI Taxonomy" id="2740835"/>
    <lineage>
        <taxon>Eukaryota</taxon>
        <taxon>Metazoa</taxon>
        <taxon>Ecdysozoa</taxon>
        <taxon>Arthropoda</taxon>
        <taxon>Chelicerata</taxon>
        <taxon>Arachnida</taxon>
        <taxon>Araneae</taxon>
        <taxon>Araneomorphae</taxon>
        <taxon>Entelegynae</taxon>
        <taxon>Araneoidea</taxon>
        <taxon>Nephilidae</taxon>
        <taxon>Trichonephila</taxon>
    </lineage>
</organism>
<dbReference type="GO" id="GO:0005634">
    <property type="term" value="C:nucleus"/>
    <property type="evidence" value="ECO:0007669"/>
    <property type="project" value="InterPro"/>
</dbReference>
<keyword evidence="4" id="KW-0159">Chromosome partition</keyword>
<evidence type="ECO:0000256" key="1">
    <source>
        <dbReference type="ARBA" id="ARBA00000451"/>
    </source>
</evidence>
<dbReference type="PROSITE" id="PS51700">
    <property type="entry name" value="SEPARIN"/>
    <property type="match status" value="1"/>
</dbReference>
<dbReference type="GO" id="GO:0051307">
    <property type="term" value="P:meiotic chromosome separation"/>
    <property type="evidence" value="ECO:0007669"/>
    <property type="project" value="TreeGrafter"/>
</dbReference>
<protein>
    <recommendedName>
        <fullName evidence="2">separase</fullName>
        <ecNumber evidence="2">3.4.22.49</ecNumber>
    </recommendedName>
</protein>
<reference evidence="7" key="1">
    <citation type="submission" date="2020-07" db="EMBL/GenBank/DDBJ databases">
        <title>Multicomponent nature underlies the extraordinary mechanical properties of spider dragline silk.</title>
        <authorList>
            <person name="Kono N."/>
            <person name="Nakamura H."/>
            <person name="Mori M."/>
            <person name="Yoshida Y."/>
            <person name="Ohtoshi R."/>
            <person name="Malay A.D."/>
            <person name="Moran D.A.P."/>
            <person name="Tomita M."/>
            <person name="Numata K."/>
            <person name="Arakawa K."/>
        </authorList>
    </citation>
    <scope>NUCLEOTIDE SEQUENCE</scope>
</reference>
<dbReference type="InterPro" id="IPR030397">
    <property type="entry name" value="SEPARIN_core_dom"/>
</dbReference>
<feature type="domain" description="Peptidase C50" evidence="6">
    <location>
        <begin position="1865"/>
        <end position="1960"/>
    </location>
</feature>
<dbReference type="InterPro" id="IPR005314">
    <property type="entry name" value="Peptidase_C50"/>
</dbReference>
<sequence>MANIKTIINNLRKEDVTSLMEDIQALCKDYKISCEETCLLLKAIYQLMSIKEGTKKNDSYRIVLKIVPSINLCVDYIKNSYSCEEAEKCEFLPILYYIIKLLLKFDLYCPTLGCAEQIQMFLSDKKQTLKDKETYAKNLSALFWNEALLIEKKNNLIDFEMGFRFRSVAMEFMLLEDKCPMIDQKISLSLVRYCHNNEEKNTDKILTFLQNIWMKLHFQNKDYDHKLYLFKLLYSLYEISLKHCKDVSILKCIFSLLLDLSNNLEEGEKKHAFKTCIEIAKISVQLSILENFEISKKIVTDFEKLIKNKKKQDFETNLYSYACGYFYLSFVWSINLNEIGDKNLSLILCNIKTYITLVYQYLSISSEEYAQICFPFCLKSDLAISIAAMNLFNSLIKTEQDIKKKQEQIMKIRNFVEFSLNKFKFTDMTIELKTSHTRYASTVGNTGCILYNAGLYFESIYFLEVNCDVYSRYISVDDAQDLKGSLYKKKEILIYCCFLSGNHKTALQYIVELMLKYVDKRKECLELWRKVKRDALRIHDLISSSSTISDLLSEMNISISAEEEAVFLMDELKICKLEKYCSEEEVISIVTKLLNFPSTKYHQACIILEVLTMSPSITEKISEIVNKPTLEMCLESIDLFKDNLAENPMHNEAKLLLSISYFCLYCLKLQQLHKVAEKETEVFLKSGFDDEENETCDIKPAFPLLTFLVEAEIINSLELALEVWTDISENTDNNWSSLAEIIRDWDLLTIIKATAEFFSNSAYDIKELKSWTILWNIASSVENKEYEFTATISLINLLIKLGYLDISYELLKIIEDDSMLTDSSLNFILLELKLQLAKSYYLLQKGTFDDGFILLRNVLQNPVFEKKLKHVKMLQIQSLILQTDFLLVPSSAFVNSDNLNYFQNHTAVASAMECAVLAKGLLKFMLEKQNSESNNDFISFKALLLKNLLKAFLLLGEQYFQIGDPRFARCYLKEGLKIAEGHILTYWASKMLIALGKIDLLCNNVDDCLVKLNGLKYIMDEDAQKNASRLLSKAYTKASISKTLNTSGDFIIHGGTKLKLERDIKQHFLNSQLHASPVSTKMEKSCFEVKFVSYSDGTMPSIFLLKLEIWALSCLHLIAEDKMSFAKSQLSKLLQRCEVLTKRSKNIPEILVSARIRIPLSATRNPTKSEIILLTSIFLKLSLLRFSDNDIKGSEGLIDNAFKSLGESSEKEKYLFPAVFAQLKYHQIVMNLKSVLGLEANVSLEASVCPSVKSISMLPRKMIKLEKTVVANMNTPTKCPQICTTPQLKSKKFPNAPTKKDIIPKHLKKDLEETKLSRVSHSLIFSSSEDEKYSITPEISVSPKVNPKVTRIRKKPENFSYTVPECKSVFSTKNIEASCDVWKFDLSSPEECSKNIKSQTAQNEPRTLRSSRLKAKNGKSNNCLQLPRKKNTRQMKSKSKKALDCKTSNNSVEESDTLNSNQRISVEYNRSSSKNSLKPETPQSNSFEDVFYLDNSEISHERENLKLSDYHSAIDVLSKNFNSLEISPYKSSISIPIETLKKSIEELEFIRQLTEDNAPYPLYIDICKLLAVLKMTENGTSIESPSKLPICAYLLSETFSSPLRQIHLSNVLYFKEKLMKDDENCISTALKRRNRSINAQIEYLLSFVPKDYTIVQITALNDEELKGTSSAKFRASRLIICRYEPGNLPLVMCLDSSSAEMFHSSLFSEFQNVLLESTLIMKQNDDSKKWWKTRSSLDVRLKTIVEDMEDKWLGYKKLLLVLLDSVGHLSRAQLSSAVCHLWNCNQFDEVYSKVYKSILDLTVELPTTERHPLILILDKNIQALPWESLPVLKNIPISRMPSLSILSSKFAMMSNKMIFYKEIDCNQTFYILNPSGDLKYSQEYFQPRFEKQANWKGITGRAPASQECASAFKSYDLFIYCGHGSGRQYLEGTSIDTMKCHAATILMGCSSGRLKQLNRQLEAYGVPLTYLVNGCPCVVGNLWDVTDKDIDRFTDKLFQLFIPNYCQEQNSTTNIATAISQARSACKMRYLVGAAPIMYGLPVLARN</sequence>
<evidence type="ECO:0000313" key="8">
    <source>
        <dbReference type="Proteomes" id="UP000887116"/>
    </source>
</evidence>
<dbReference type="GO" id="GO:0072686">
    <property type="term" value="C:mitotic spindle"/>
    <property type="evidence" value="ECO:0007669"/>
    <property type="project" value="TreeGrafter"/>
</dbReference>
<dbReference type="EC" id="3.4.22.49" evidence="2"/>
<name>A0A8X6F817_TRICU</name>
<keyword evidence="8" id="KW-1185">Reference proteome</keyword>
<evidence type="ECO:0000256" key="3">
    <source>
        <dbReference type="ARBA" id="ARBA00022801"/>
    </source>
</evidence>
<dbReference type="PANTHER" id="PTHR12792:SF0">
    <property type="entry name" value="SEPARIN"/>
    <property type="match status" value="1"/>
</dbReference>
<dbReference type="PANTHER" id="PTHR12792">
    <property type="entry name" value="EXTRA SPINDLE POLES 1-RELATED"/>
    <property type="match status" value="1"/>
</dbReference>
<dbReference type="GO" id="GO:0004197">
    <property type="term" value="F:cysteine-type endopeptidase activity"/>
    <property type="evidence" value="ECO:0007669"/>
    <property type="project" value="InterPro"/>
</dbReference>
<evidence type="ECO:0000259" key="6">
    <source>
        <dbReference type="PROSITE" id="PS51700"/>
    </source>
</evidence>
<evidence type="ECO:0000256" key="5">
    <source>
        <dbReference type="SAM" id="MobiDB-lite"/>
    </source>
</evidence>
<feature type="compositionally biased region" description="Polar residues" evidence="5">
    <location>
        <begin position="1446"/>
        <end position="1483"/>
    </location>
</feature>
<feature type="compositionally biased region" description="Polar residues" evidence="5">
    <location>
        <begin position="1395"/>
        <end position="1408"/>
    </location>
</feature>
<comment type="caution">
    <text evidence="7">The sequence shown here is derived from an EMBL/GenBank/DDBJ whole genome shotgun (WGS) entry which is preliminary data.</text>
</comment>
<gene>
    <name evidence="7" type="primary">ESPL1</name>
    <name evidence="7" type="ORF">TNCT_37351</name>
</gene>
<evidence type="ECO:0000256" key="2">
    <source>
        <dbReference type="ARBA" id="ARBA00012489"/>
    </source>
</evidence>
<dbReference type="GO" id="GO:0005737">
    <property type="term" value="C:cytoplasm"/>
    <property type="evidence" value="ECO:0007669"/>
    <property type="project" value="TreeGrafter"/>
</dbReference>
<dbReference type="EMBL" id="BMAO01011283">
    <property type="protein sequence ID" value="GFQ72552.1"/>
    <property type="molecule type" value="Genomic_DNA"/>
</dbReference>
<feature type="compositionally biased region" description="Basic residues" evidence="5">
    <location>
        <begin position="1427"/>
        <end position="1440"/>
    </location>
</feature>
<keyword evidence="3" id="KW-0378">Hydrolase</keyword>
<proteinExistence type="predicted"/>